<evidence type="ECO:0000313" key="4">
    <source>
        <dbReference type="EMBL" id="KNC77454.1"/>
    </source>
</evidence>
<dbReference type="InterPro" id="IPR036872">
    <property type="entry name" value="CH_dom_sf"/>
</dbReference>
<dbReference type="EMBL" id="KQ242728">
    <property type="protein sequence ID" value="KNC77454.1"/>
    <property type="molecule type" value="Genomic_DNA"/>
</dbReference>
<dbReference type="Pfam" id="PF00307">
    <property type="entry name" value="CH"/>
    <property type="match status" value="1"/>
</dbReference>
<dbReference type="GO" id="GO:0051639">
    <property type="term" value="P:actin filament network formation"/>
    <property type="evidence" value="ECO:0007669"/>
    <property type="project" value="TreeGrafter"/>
</dbReference>
<dbReference type="SUPFAM" id="SSF47576">
    <property type="entry name" value="Calponin-homology domain, CH-domain"/>
    <property type="match status" value="1"/>
</dbReference>
<dbReference type="InterPro" id="IPR039959">
    <property type="entry name" value="Fimbrin/Plastin"/>
</dbReference>
<reference evidence="4 5" key="1">
    <citation type="submission" date="2011-02" db="EMBL/GenBank/DDBJ databases">
        <title>The Genome Sequence of Sphaeroforma arctica JP610.</title>
        <authorList>
            <consortium name="The Broad Institute Genome Sequencing Platform"/>
            <person name="Russ C."/>
            <person name="Cuomo C."/>
            <person name="Young S.K."/>
            <person name="Zeng Q."/>
            <person name="Gargeya S."/>
            <person name="Alvarado L."/>
            <person name="Berlin A."/>
            <person name="Chapman S.B."/>
            <person name="Chen Z."/>
            <person name="Freedman E."/>
            <person name="Gellesch M."/>
            <person name="Goldberg J."/>
            <person name="Griggs A."/>
            <person name="Gujja S."/>
            <person name="Heilman E."/>
            <person name="Heiman D."/>
            <person name="Howarth C."/>
            <person name="Mehta T."/>
            <person name="Neiman D."/>
            <person name="Pearson M."/>
            <person name="Roberts A."/>
            <person name="Saif S."/>
            <person name="Shea T."/>
            <person name="Shenoy N."/>
            <person name="Sisk P."/>
            <person name="Stolte C."/>
            <person name="Sykes S."/>
            <person name="White J."/>
            <person name="Yandava C."/>
            <person name="Burger G."/>
            <person name="Gray M.W."/>
            <person name="Holland P.W.H."/>
            <person name="King N."/>
            <person name="Lang F.B.F."/>
            <person name="Roger A.J."/>
            <person name="Ruiz-Trillo I."/>
            <person name="Haas B."/>
            <person name="Nusbaum C."/>
            <person name="Birren B."/>
        </authorList>
    </citation>
    <scope>NUCLEOTIDE SEQUENCE [LARGE SCALE GENOMIC DNA]</scope>
    <source>
        <strain evidence="4 5">JP610</strain>
    </source>
</reference>
<keyword evidence="2" id="KW-0009">Actin-binding</keyword>
<dbReference type="GO" id="GO:0032432">
    <property type="term" value="C:actin filament bundle"/>
    <property type="evidence" value="ECO:0007669"/>
    <property type="project" value="TreeGrafter"/>
</dbReference>
<sequence length="210" mass="23390">LAGASSAGCKLINVGAEDLLKEKRNLVLSLLSQLVKMALLDKVHVTRTPSLCQLVDSNIGETLEDVMNMPTEQLLIRWVNHHLDNAKKGEMQINNFGEDIKDGKVYIYLLSQLVPEIVKPEEIADDAERRYEATLSAIEQIGLERLIGPQDIANGDARLNLAFVAALFDCRSGLHVPSTSNMADIQLAHQELEQEVLQLKIRRVKDITKK</sequence>
<dbReference type="InterPro" id="IPR001715">
    <property type="entry name" value="CH_dom"/>
</dbReference>
<protein>
    <recommendedName>
        <fullName evidence="3">Calponin-homology (CH) domain-containing protein</fullName>
    </recommendedName>
</protein>
<evidence type="ECO:0000259" key="3">
    <source>
        <dbReference type="PROSITE" id="PS50021"/>
    </source>
</evidence>
<dbReference type="eggNOG" id="KOG0046">
    <property type="taxonomic scope" value="Eukaryota"/>
</dbReference>
<evidence type="ECO:0000313" key="5">
    <source>
        <dbReference type="Proteomes" id="UP000054560"/>
    </source>
</evidence>
<dbReference type="CDD" id="cd21218">
    <property type="entry name" value="CH_PLS_FIM_rpt2"/>
    <property type="match status" value="1"/>
</dbReference>
<dbReference type="GO" id="GO:0005884">
    <property type="term" value="C:actin filament"/>
    <property type="evidence" value="ECO:0007669"/>
    <property type="project" value="TreeGrafter"/>
</dbReference>
<evidence type="ECO:0000256" key="2">
    <source>
        <dbReference type="ARBA" id="ARBA00023203"/>
    </source>
</evidence>
<accession>A0A0L0FKZ1</accession>
<dbReference type="AlphaFoldDB" id="A0A0L0FKZ1"/>
<evidence type="ECO:0000256" key="1">
    <source>
        <dbReference type="ARBA" id="ARBA00022737"/>
    </source>
</evidence>
<dbReference type="STRING" id="667725.A0A0L0FKZ1"/>
<dbReference type="PANTHER" id="PTHR19961:SF18">
    <property type="entry name" value="FI19014P1"/>
    <property type="match status" value="1"/>
</dbReference>
<proteinExistence type="predicted"/>
<dbReference type="GO" id="GO:0005737">
    <property type="term" value="C:cytoplasm"/>
    <property type="evidence" value="ECO:0007669"/>
    <property type="project" value="TreeGrafter"/>
</dbReference>
<dbReference type="RefSeq" id="XP_014151356.1">
    <property type="nucleotide sequence ID" value="XM_014295881.1"/>
</dbReference>
<organism evidence="4 5">
    <name type="scientific">Sphaeroforma arctica JP610</name>
    <dbReference type="NCBI Taxonomy" id="667725"/>
    <lineage>
        <taxon>Eukaryota</taxon>
        <taxon>Ichthyosporea</taxon>
        <taxon>Ichthyophonida</taxon>
        <taxon>Sphaeroforma</taxon>
    </lineage>
</organism>
<dbReference type="GeneID" id="25910592"/>
<dbReference type="Proteomes" id="UP000054560">
    <property type="component" value="Unassembled WGS sequence"/>
</dbReference>
<feature type="non-terminal residue" evidence="4">
    <location>
        <position position="1"/>
    </location>
</feature>
<dbReference type="Gene3D" id="1.10.418.10">
    <property type="entry name" value="Calponin-like domain"/>
    <property type="match status" value="2"/>
</dbReference>
<name>A0A0L0FKZ1_9EUKA</name>
<feature type="domain" description="Calponin-homology (CH)" evidence="3">
    <location>
        <begin position="69"/>
        <end position="172"/>
    </location>
</feature>
<gene>
    <name evidence="4" type="ORF">SARC_10088</name>
</gene>
<dbReference type="PANTHER" id="PTHR19961">
    <property type="entry name" value="FIMBRIN/PLASTIN"/>
    <property type="match status" value="1"/>
</dbReference>
<keyword evidence="5" id="KW-1185">Reference proteome</keyword>
<dbReference type="PROSITE" id="PS50021">
    <property type="entry name" value="CH"/>
    <property type="match status" value="1"/>
</dbReference>
<dbReference type="GO" id="GO:0051017">
    <property type="term" value="P:actin filament bundle assembly"/>
    <property type="evidence" value="ECO:0007669"/>
    <property type="project" value="InterPro"/>
</dbReference>
<dbReference type="GO" id="GO:0051015">
    <property type="term" value="F:actin filament binding"/>
    <property type="evidence" value="ECO:0007669"/>
    <property type="project" value="InterPro"/>
</dbReference>
<dbReference type="SMART" id="SM00033">
    <property type="entry name" value="CH"/>
    <property type="match status" value="1"/>
</dbReference>
<dbReference type="OrthoDB" id="431378at2759"/>
<keyword evidence="1" id="KW-0677">Repeat</keyword>